<dbReference type="InterPro" id="IPR002562">
    <property type="entry name" value="3'-5'_exonuclease_dom"/>
</dbReference>
<dbReference type="PANTHER" id="PTHR12124">
    <property type="entry name" value="POLYMYOSITIS/SCLERODERMA AUTOANTIGEN-RELATED"/>
    <property type="match status" value="1"/>
</dbReference>
<evidence type="ECO:0000313" key="7">
    <source>
        <dbReference type="Proteomes" id="UP000479710"/>
    </source>
</evidence>
<feature type="domain" description="HRDC" evidence="5">
    <location>
        <begin position="358"/>
        <end position="438"/>
    </location>
</feature>
<dbReference type="OrthoDB" id="2250022at2759"/>
<dbReference type="EMBL" id="SPHZ02000006">
    <property type="protein sequence ID" value="KAF0914614.1"/>
    <property type="molecule type" value="Genomic_DNA"/>
</dbReference>
<dbReference type="GO" id="GO:0071035">
    <property type="term" value="P:nuclear polyadenylation-dependent rRNA catabolic process"/>
    <property type="evidence" value="ECO:0007669"/>
    <property type="project" value="TreeGrafter"/>
</dbReference>
<dbReference type="InterPro" id="IPR012337">
    <property type="entry name" value="RNaseH-like_sf"/>
</dbReference>
<organism evidence="6 7">
    <name type="scientific">Oryza meyeriana var. granulata</name>
    <dbReference type="NCBI Taxonomy" id="110450"/>
    <lineage>
        <taxon>Eukaryota</taxon>
        <taxon>Viridiplantae</taxon>
        <taxon>Streptophyta</taxon>
        <taxon>Embryophyta</taxon>
        <taxon>Tracheophyta</taxon>
        <taxon>Spermatophyta</taxon>
        <taxon>Magnoliopsida</taxon>
        <taxon>Liliopsida</taxon>
        <taxon>Poales</taxon>
        <taxon>Poaceae</taxon>
        <taxon>BOP clade</taxon>
        <taxon>Oryzoideae</taxon>
        <taxon>Oryzeae</taxon>
        <taxon>Oryzinae</taxon>
        <taxon>Oryza</taxon>
        <taxon>Oryza meyeriana</taxon>
    </lineage>
</organism>
<name>A0A6G1DR95_9ORYZ</name>
<feature type="compositionally biased region" description="Gly residues" evidence="3">
    <location>
        <begin position="41"/>
        <end position="51"/>
    </location>
</feature>
<dbReference type="GO" id="GO:0071044">
    <property type="term" value="P:histone mRNA catabolic process"/>
    <property type="evidence" value="ECO:0007669"/>
    <property type="project" value="TreeGrafter"/>
</dbReference>
<evidence type="ECO:0000259" key="5">
    <source>
        <dbReference type="PROSITE" id="PS50967"/>
    </source>
</evidence>
<dbReference type="InterPro" id="IPR002121">
    <property type="entry name" value="HRDC_dom"/>
</dbReference>
<evidence type="ECO:0000256" key="4">
    <source>
        <dbReference type="SAM" id="Phobius"/>
    </source>
</evidence>
<sequence>MDEFKGPEVKKEEAGDKAAPKEAGDGFQVVRGKKKKRPNGQDGGSASGSGSGTTMAKDKAAAEPWTKAKVSFHDPSIPRPQDVYAIRVNNYNVPFEHIWLERSEDGSRPIHPLEKLPVEQFIDRNVPESEPVKPVDLEDTPFTLVEDKNGLADLAKKLKSVNEFAVDLEHNQYRSFQGLTCLMQISTRTEDFIVDTLKLRIYIGLYLKELFKDPTKRKVMHGADRDIMWLQRDFHIYVCNLFDTGQASRVLQMERNSLEHLLHHFCGVTANKEYQNADWRSRPLSDAMIKYAREDTHYLLYMYDLMRLRLQKESTSDNDLLLEVQKRSNEICLQLYEKELLTDTSYLHIYGLQEHDLDAKQLAVVYALHQWRDYIAREVDESTGYVLPNKALIEIAKKMPKDTAELKRMVKSKYPFVDENLDQIVDIIWNATESSYVFESRAEQLKKERMEQLGDRVQTISSPEMKTSLTLSGPIRPMDKEILNNNIHQQAAQTTFQELKRPMALGAAGNSTSGGQRDLFGGFSDKQAEKMEKAKSYSAFYYPQFPEYNPEVGHGFQSINRTSAGIAQPPSGNKERDFQNLRRRQSFPPSGNISDTHNGEMYLCVCAHQDEPGRQWNMSVKVAGYGTGQITALAGAVVIIVLACRLFPLATPVRTRRWPM</sequence>
<dbReference type="Proteomes" id="UP000479710">
    <property type="component" value="Unassembled WGS sequence"/>
</dbReference>
<keyword evidence="4" id="KW-1133">Transmembrane helix</keyword>
<evidence type="ECO:0000256" key="2">
    <source>
        <dbReference type="ARBA" id="ARBA00023242"/>
    </source>
</evidence>
<protein>
    <recommendedName>
        <fullName evidence="5">HRDC domain-containing protein</fullName>
    </recommendedName>
</protein>
<dbReference type="AlphaFoldDB" id="A0A6G1DR95"/>
<dbReference type="GO" id="GO:0071040">
    <property type="term" value="P:nuclear polyadenylation-dependent antisense transcript catabolic process"/>
    <property type="evidence" value="ECO:0007669"/>
    <property type="project" value="TreeGrafter"/>
</dbReference>
<dbReference type="SMART" id="SM00474">
    <property type="entry name" value="35EXOc"/>
    <property type="match status" value="1"/>
</dbReference>
<dbReference type="SUPFAM" id="SSF47819">
    <property type="entry name" value="HRDC-like"/>
    <property type="match status" value="1"/>
</dbReference>
<proteinExistence type="predicted"/>
<dbReference type="GO" id="GO:0000176">
    <property type="term" value="C:nuclear exosome (RNase complex)"/>
    <property type="evidence" value="ECO:0007669"/>
    <property type="project" value="TreeGrafter"/>
</dbReference>
<dbReference type="Pfam" id="PF00570">
    <property type="entry name" value="HRDC"/>
    <property type="match status" value="1"/>
</dbReference>
<dbReference type="GO" id="GO:0071039">
    <property type="term" value="P:nuclear polyadenylation-dependent CUT catabolic process"/>
    <property type="evidence" value="ECO:0007669"/>
    <property type="project" value="TreeGrafter"/>
</dbReference>
<comment type="caution">
    <text evidence="6">The sequence shown here is derived from an EMBL/GenBank/DDBJ whole genome shotgun (WGS) entry which is preliminary data.</text>
</comment>
<feature type="transmembrane region" description="Helical" evidence="4">
    <location>
        <begin position="630"/>
        <end position="650"/>
    </location>
</feature>
<dbReference type="GO" id="GO:0071038">
    <property type="term" value="P:TRAMP-dependent tRNA surveillance pathway"/>
    <property type="evidence" value="ECO:0007669"/>
    <property type="project" value="TreeGrafter"/>
</dbReference>
<dbReference type="GO" id="GO:0071037">
    <property type="term" value="P:nuclear polyadenylation-dependent snRNA catabolic process"/>
    <property type="evidence" value="ECO:0007669"/>
    <property type="project" value="TreeGrafter"/>
</dbReference>
<dbReference type="GO" id="GO:0003727">
    <property type="term" value="F:single-stranded RNA binding"/>
    <property type="evidence" value="ECO:0007669"/>
    <property type="project" value="TreeGrafter"/>
</dbReference>
<feature type="compositionally biased region" description="Basic and acidic residues" evidence="3">
    <location>
        <begin position="1"/>
        <end position="24"/>
    </location>
</feature>
<gene>
    <name evidence="6" type="ORF">E2562_030680</name>
</gene>
<feature type="region of interest" description="Disordered" evidence="3">
    <location>
        <begin position="1"/>
        <end position="67"/>
    </location>
</feature>
<dbReference type="PANTHER" id="PTHR12124:SF67">
    <property type="entry name" value="3'-5' EXONUCLEASE FAMILY PROTEIN, EXPRESSED"/>
    <property type="match status" value="1"/>
</dbReference>
<dbReference type="Gene3D" id="1.10.150.80">
    <property type="entry name" value="HRDC domain"/>
    <property type="match status" value="1"/>
</dbReference>
<dbReference type="SMART" id="SM00341">
    <property type="entry name" value="HRDC"/>
    <property type="match status" value="1"/>
</dbReference>
<dbReference type="GO" id="GO:0071036">
    <property type="term" value="P:nuclear polyadenylation-dependent snoRNA catabolic process"/>
    <property type="evidence" value="ECO:0007669"/>
    <property type="project" value="TreeGrafter"/>
</dbReference>
<evidence type="ECO:0000313" key="6">
    <source>
        <dbReference type="EMBL" id="KAF0914614.1"/>
    </source>
</evidence>
<dbReference type="CDD" id="cd06147">
    <property type="entry name" value="Rrp6p_like_exo"/>
    <property type="match status" value="1"/>
</dbReference>
<dbReference type="InterPro" id="IPR010997">
    <property type="entry name" value="HRDC-like_sf"/>
</dbReference>
<dbReference type="GO" id="GO:0000166">
    <property type="term" value="F:nucleotide binding"/>
    <property type="evidence" value="ECO:0007669"/>
    <property type="project" value="InterPro"/>
</dbReference>
<keyword evidence="4" id="KW-0812">Transmembrane</keyword>
<dbReference type="Gene3D" id="3.30.420.10">
    <property type="entry name" value="Ribonuclease H-like superfamily/Ribonuclease H"/>
    <property type="match status" value="1"/>
</dbReference>
<dbReference type="PROSITE" id="PS50967">
    <property type="entry name" value="HRDC"/>
    <property type="match status" value="1"/>
</dbReference>
<dbReference type="GO" id="GO:0080188">
    <property type="term" value="P:gene silencing by siRNA-directed DNA methylation"/>
    <property type="evidence" value="ECO:0007669"/>
    <property type="project" value="UniProtKB-ARBA"/>
</dbReference>
<keyword evidence="7" id="KW-1185">Reference proteome</keyword>
<dbReference type="FunFam" id="3.30.420.10:FF:000065">
    <property type="entry name" value="Protein RRP6-like 2 isoform A"/>
    <property type="match status" value="1"/>
</dbReference>
<keyword evidence="4" id="KW-0472">Membrane</keyword>
<dbReference type="InterPro" id="IPR036397">
    <property type="entry name" value="RNaseH_sf"/>
</dbReference>
<dbReference type="GO" id="GO:0005730">
    <property type="term" value="C:nucleolus"/>
    <property type="evidence" value="ECO:0007669"/>
    <property type="project" value="TreeGrafter"/>
</dbReference>
<evidence type="ECO:0000256" key="1">
    <source>
        <dbReference type="ARBA" id="ARBA00004123"/>
    </source>
</evidence>
<dbReference type="GO" id="GO:0000467">
    <property type="term" value="P:exonucleolytic trimming to generate mature 3'-end of 5.8S rRNA from tricistronic rRNA transcript (SSU-rRNA, 5.8S rRNA, LSU-rRNA)"/>
    <property type="evidence" value="ECO:0007669"/>
    <property type="project" value="InterPro"/>
</dbReference>
<dbReference type="Pfam" id="PF01612">
    <property type="entry name" value="DNA_pol_A_exo1"/>
    <property type="match status" value="1"/>
</dbReference>
<dbReference type="SUPFAM" id="SSF53098">
    <property type="entry name" value="Ribonuclease H-like"/>
    <property type="match status" value="1"/>
</dbReference>
<accession>A0A6G1DR95</accession>
<dbReference type="FunFam" id="1.10.150.80:FF:000001">
    <property type="entry name" value="Putative exosome component 10"/>
    <property type="match status" value="1"/>
</dbReference>
<evidence type="ECO:0000256" key="3">
    <source>
        <dbReference type="SAM" id="MobiDB-lite"/>
    </source>
</evidence>
<keyword evidence="2" id="KW-0539">Nucleus</keyword>
<dbReference type="InterPro" id="IPR045092">
    <property type="entry name" value="Rrp6-like"/>
</dbReference>
<dbReference type="GO" id="GO:0071051">
    <property type="term" value="P:poly(A)-dependent snoRNA 3'-end processing"/>
    <property type="evidence" value="ECO:0007669"/>
    <property type="project" value="TreeGrafter"/>
</dbReference>
<reference evidence="6 7" key="1">
    <citation type="submission" date="2019-11" db="EMBL/GenBank/DDBJ databases">
        <title>Whole genome sequence of Oryza granulata.</title>
        <authorList>
            <person name="Li W."/>
        </authorList>
    </citation>
    <scope>NUCLEOTIDE SEQUENCE [LARGE SCALE GENOMIC DNA]</scope>
    <source>
        <strain evidence="7">cv. Menghai</strain>
        <tissue evidence="6">Leaf</tissue>
    </source>
</reference>
<dbReference type="InterPro" id="IPR044876">
    <property type="entry name" value="HRDC_dom_sf"/>
</dbReference>
<dbReference type="GO" id="GO:0000175">
    <property type="term" value="F:3'-5'-RNA exonuclease activity"/>
    <property type="evidence" value="ECO:0007669"/>
    <property type="project" value="InterPro"/>
</dbReference>
<comment type="subcellular location">
    <subcellularLocation>
        <location evidence="1">Nucleus</location>
    </subcellularLocation>
</comment>
<dbReference type="InterPro" id="IPR049559">
    <property type="entry name" value="Rrp6p-like_exo"/>
</dbReference>